<sequence>MSSGRNTHWCHRCRQPIRLRSRDAVCPVCNGGFVQALDEVSRSRPLDFLGFDDDDDFHGRRFGMMDALSSFMRHQFEEMHDHGGRFRSDPDHSRGDVPWMVFDGQFPLRRSDQRELELLFSRGPGMTRGGTGDYFMGPGLEELIEQLSISSGRHRGPPPASRSSINAMPTIKIKQSHLRSDSQCPVCMEKFELGSEAKQMPCKHLYHSDCITPWLVQHNSCPICRYEMPTQGSTNTRRSSLSSSSSSTSRGQWRRNPFSFLWRAISSSSNS</sequence>
<name>A0A7N0VEB3_KALFE</name>
<evidence type="ECO:0000256" key="9">
    <source>
        <dbReference type="SAM" id="MobiDB-lite"/>
    </source>
</evidence>
<comment type="catalytic activity">
    <reaction evidence="1">
        <text>S-ubiquitinyl-[E2 ubiquitin-conjugating enzyme]-L-cysteine + [acceptor protein]-L-lysine = [E2 ubiquitin-conjugating enzyme]-L-cysteine + N(6)-ubiquitinyl-[acceptor protein]-L-lysine.</text>
        <dbReference type="EC" id="2.3.2.27"/>
    </reaction>
</comment>
<evidence type="ECO:0000313" key="11">
    <source>
        <dbReference type="EnsemblPlants" id="Kaladp0666s0017.1.v1.1.CDS.1"/>
    </source>
</evidence>
<dbReference type="InterPro" id="IPR039525">
    <property type="entry name" value="RNF126-like_zinc-ribbon"/>
</dbReference>
<keyword evidence="7" id="KW-0862">Zinc</keyword>
<evidence type="ECO:0000313" key="12">
    <source>
        <dbReference type="Proteomes" id="UP000594263"/>
    </source>
</evidence>
<dbReference type="InterPro" id="IPR013083">
    <property type="entry name" value="Znf_RING/FYVE/PHD"/>
</dbReference>
<dbReference type="EnsemblPlants" id="Kaladp0666s0017.1.v1.1">
    <property type="protein sequence ID" value="Kaladp0666s0017.1.v1.1.CDS.1"/>
    <property type="gene ID" value="Kaladp0666s0017.v1.1"/>
</dbReference>
<dbReference type="Proteomes" id="UP000594263">
    <property type="component" value="Unplaced"/>
</dbReference>
<protein>
    <recommendedName>
        <fullName evidence="2">RING-type E3 ubiquitin transferase</fullName>
        <ecNumber evidence="2">2.3.2.27</ecNumber>
    </recommendedName>
</protein>
<evidence type="ECO:0000256" key="4">
    <source>
        <dbReference type="ARBA" id="ARBA00022723"/>
    </source>
</evidence>
<dbReference type="SMART" id="SM00184">
    <property type="entry name" value="RING"/>
    <property type="match status" value="1"/>
</dbReference>
<reference evidence="11" key="1">
    <citation type="submission" date="2021-01" db="UniProtKB">
        <authorList>
            <consortium name="EnsemblPlants"/>
        </authorList>
    </citation>
    <scope>IDENTIFICATION</scope>
</reference>
<dbReference type="EC" id="2.3.2.27" evidence="2"/>
<dbReference type="Pfam" id="PF13639">
    <property type="entry name" value="zf-RING_2"/>
    <property type="match status" value="1"/>
</dbReference>
<dbReference type="InterPro" id="IPR001841">
    <property type="entry name" value="Znf_RING"/>
</dbReference>
<keyword evidence="5 8" id="KW-0863">Zinc-finger</keyword>
<evidence type="ECO:0000256" key="7">
    <source>
        <dbReference type="ARBA" id="ARBA00022833"/>
    </source>
</evidence>
<dbReference type="GO" id="GO:0061630">
    <property type="term" value="F:ubiquitin protein ligase activity"/>
    <property type="evidence" value="ECO:0007669"/>
    <property type="project" value="UniProtKB-EC"/>
</dbReference>
<keyword evidence="6" id="KW-0833">Ubl conjugation pathway</keyword>
<dbReference type="GO" id="GO:0008270">
    <property type="term" value="F:zinc ion binding"/>
    <property type="evidence" value="ECO:0007669"/>
    <property type="project" value="UniProtKB-KW"/>
</dbReference>
<evidence type="ECO:0000256" key="3">
    <source>
        <dbReference type="ARBA" id="ARBA00022679"/>
    </source>
</evidence>
<evidence type="ECO:0000256" key="6">
    <source>
        <dbReference type="ARBA" id="ARBA00022786"/>
    </source>
</evidence>
<dbReference type="Gene3D" id="3.30.40.10">
    <property type="entry name" value="Zinc/RING finger domain, C3HC4 (zinc finger)"/>
    <property type="match status" value="1"/>
</dbReference>
<dbReference type="OMA" id="ITITHEH"/>
<evidence type="ECO:0000259" key="10">
    <source>
        <dbReference type="PROSITE" id="PS50089"/>
    </source>
</evidence>
<dbReference type="Pfam" id="PF14369">
    <property type="entry name" value="Zn_ribbon_19"/>
    <property type="match status" value="1"/>
</dbReference>
<dbReference type="GO" id="GO:0016567">
    <property type="term" value="P:protein ubiquitination"/>
    <property type="evidence" value="ECO:0007669"/>
    <property type="project" value="TreeGrafter"/>
</dbReference>
<accession>A0A7N0VEB3</accession>
<proteinExistence type="predicted"/>
<feature type="domain" description="RING-type" evidence="10">
    <location>
        <begin position="184"/>
        <end position="225"/>
    </location>
</feature>
<dbReference type="SUPFAM" id="SSF57850">
    <property type="entry name" value="RING/U-box"/>
    <property type="match status" value="1"/>
</dbReference>
<keyword evidence="3" id="KW-0808">Transferase</keyword>
<dbReference type="FunFam" id="3.30.40.10:FF:000022">
    <property type="entry name" value="E3 ubiquitin-protein ligase RING1-like"/>
    <property type="match status" value="1"/>
</dbReference>
<evidence type="ECO:0000256" key="2">
    <source>
        <dbReference type="ARBA" id="ARBA00012483"/>
    </source>
</evidence>
<dbReference type="PANTHER" id="PTHR15710">
    <property type="entry name" value="E3 UBIQUITIN-PROTEIN LIGASE PRAJA"/>
    <property type="match status" value="1"/>
</dbReference>
<dbReference type="GO" id="GO:0005737">
    <property type="term" value="C:cytoplasm"/>
    <property type="evidence" value="ECO:0007669"/>
    <property type="project" value="TreeGrafter"/>
</dbReference>
<evidence type="ECO:0000256" key="5">
    <source>
        <dbReference type="ARBA" id="ARBA00022771"/>
    </source>
</evidence>
<evidence type="ECO:0000256" key="8">
    <source>
        <dbReference type="PROSITE-ProRule" id="PRU00175"/>
    </source>
</evidence>
<keyword evidence="4" id="KW-0479">Metal-binding</keyword>
<feature type="region of interest" description="Disordered" evidence="9">
    <location>
        <begin position="231"/>
        <end position="252"/>
    </location>
</feature>
<feature type="compositionally biased region" description="Low complexity" evidence="9">
    <location>
        <begin position="233"/>
        <end position="250"/>
    </location>
</feature>
<dbReference type="PROSITE" id="PS50089">
    <property type="entry name" value="ZF_RING_2"/>
    <property type="match status" value="1"/>
</dbReference>
<dbReference type="CDD" id="cd16667">
    <property type="entry name" value="RING-H2_RNF126-like"/>
    <property type="match status" value="1"/>
</dbReference>
<dbReference type="AlphaFoldDB" id="A0A7N0VEB3"/>
<dbReference type="PANTHER" id="PTHR15710:SF34">
    <property type="entry name" value="E3 UBIQUITIN-PROTEIN LIGASE RHC1A-RELATED"/>
    <property type="match status" value="1"/>
</dbReference>
<keyword evidence="12" id="KW-1185">Reference proteome</keyword>
<dbReference type="Gramene" id="Kaladp0666s0017.1.v1.1">
    <property type="protein sequence ID" value="Kaladp0666s0017.1.v1.1.CDS.1"/>
    <property type="gene ID" value="Kaladp0666s0017.v1.1"/>
</dbReference>
<evidence type="ECO:0000256" key="1">
    <source>
        <dbReference type="ARBA" id="ARBA00000900"/>
    </source>
</evidence>
<organism evidence="11 12">
    <name type="scientific">Kalanchoe fedtschenkoi</name>
    <name type="common">Lavender scallops</name>
    <name type="synonym">South American air plant</name>
    <dbReference type="NCBI Taxonomy" id="63787"/>
    <lineage>
        <taxon>Eukaryota</taxon>
        <taxon>Viridiplantae</taxon>
        <taxon>Streptophyta</taxon>
        <taxon>Embryophyta</taxon>
        <taxon>Tracheophyta</taxon>
        <taxon>Spermatophyta</taxon>
        <taxon>Magnoliopsida</taxon>
        <taxon>eudicotyledons</taxon>
        <taxon>Gunneridae</taxon>
        <taxon>Pentapetalae</taxon>
        <taxon>Saxifragales</taxon>
        <taxon>Crassulaceae</taxon>
        <taxon>Kalanchoe</taxon>
    </lineage>
</organism>